<dbReference type="SUPFAM" id="SSF143120">
    <property type="entry name" value="YefM-like"/>
    <property type="match status" value="1"/>
</dbReference>
<name>A0A450VWD5_9GAMM</name>
<sequence>MQKTITEREAQSRFAEIFDAARKSAVAIAGEGRKTVFLLSSDKYAKYREYS</sequence>
<evidence type="ECO:0000313" key="2">
    <source>
        <dbReference type="EMBL" id="VFJ46007.1"/>
    </source>
</evidence>
<dbReference type="InterPro" id="IPR036165">
    <property type="entry name" value="YefM-like_sf"/>
</dbReference>
<proteinExistence type="inferred from homology"/>
<accession>A0A450VWD5</accession>
<evidence type="ECO:0000313" key="3">
    <source>
        <dbReference type="EMBL" id="VFJ52114.1"/>
    </source>
</evidence>
<gene>
    <name evidence="2" type="ORF">BECKFM1743A_GA0114220_1003116</name>
    <name evidence="4" type="ORF">BECKFM1743B_GA0114221_100961</name>
    <name evidence="3" type="ORF">BECKFM1743C_GA0114222_101061</name>
</gene>
<dbReference type="EMBL" id="CAADEZ010000031">
    <property type="protein sequence ID" value="VFJ46007.1"/>
    <property type="molecule type" value="Genomic_DNA"/>
</dbReference>
<organism evidence="4">
    <name type="scientific">Candidatus Kentrum sp. FM</name>
    <dbReference type="NCBI Taxonomy" id="2126340"/>
    <lineage>
        <taxon>Bacteria</taxon>
        <taxon>Pseudomonadati</taxon>
        <taxon>Pseudomonadota</taxon>
        <taxon>Gammaproteobacteria</taxon>
        <taxon>Candidatus Kentrum</taxon>
    </lineage>
</organism>
<comment type="similarity">
    <text evidence="1">Belongs to the phD/YefM antitoxin family.</text>
</comment>
<dbReference type="AlphaFoldDB" id="A0A450VWD5"/>
<reference evidence="4" key="1">
    <citation type="submission" date="2019-02" db="EMBL/GenBank/DDBJ databases">
        <authorList>
            <person name="Gruber-Vodicka R. H."/>
            <person name="Seah K. B. B."/>
        </authorList>
    </citation>
    <scope>NUCLEOTIDE SEQUENCE</scope>
    <source>
        <strain evidence="2">BECK_BZ163</strain>
        <strain evidence="4">BECK_BZ164</strain>
        <strain evidence="3">BECK_BZ165</strain>
    </source>
</reference>
<evidence type="ECO:0000256" key="1">
    <source>
        <dbReference type="ARBA" id="ARBA00009981"/>
    </source>
</evidence>
<dbReference type="EMBL" id="CAADFA010000106">
    <property type="protein sequence ID" value="VFJ52114.1"/>
    <property type="molecule type" value="Genomic_DNA"/>
</dbReference>
<dbReference type="Gene3D" id="3.40.1620.10">
    <property type="entry name" value="YefM-like domain"/>
    <property type="match status" value="1"/>
</dbReference>
<dbReference type="EMBL" id="CAADFL010000096">
    <property type="protein sequence ID" value="VFK09123.1"/>
    <property type="molecule type" value="Genomic_DNA"/>
</dbReference>
<protein>
    <submittedName>
        <fullName evidence="4">Antitoxin Phd_YefM, type II toxin-antitoxin system</fullName>
    </submittedName>
</protein>
<evidence type="ECO:0000313" key="4">
    <source>
        <dbReference type="EMBL" id="VFK09123.1"/>
    </source>
</evidence>